<reference evidence="1 2" key="1">
    <citation type="journal article" date="2006" name="Nature">
        <title>Global trends of whole-genome duplications revealed by the ciliate Paramecium tetraurelia.</title>
        <authorList>
            <consortium name="Genoscope"/>
            <person name="Aury J.-M."/>
            <person name="Jaillon O."/>
            <person name="Duret L."/>
            <person name="Noel B."/>
            <person name="Jubin C."/>
            <person name="Porcel B.M."/>
            <person name="Segurens B."/>
            <person name="Daubin V."/>
            <person name="Anthouard V."/>
            <person name="Aiach N."/>
            <person name="Arnaiz O."/>
            <person name="Billaut A."/>
            <person name="Beisson J."/>
            <person name="Blanc I."/>
            <person name="Bouhouche K."/>
            <person name="Camara F."/>
            <person name="Duharcourt S."/>
            <person name="Guigo R."/>
            <person name="Gogendeau D."/>
            <person name="Katinka M."/>
            <person name="Keller A.-M."/>
            <person name="Kissmehl R."/>
            <person name="Klotz C."/>
            <person name="Koll F."/>
            <person name="Le Moue A."/>
            <person name="Lepere C."/>
            <person name="Malinsky S."/>
            <person name="Nowacki M."/>
            <person name="Nowak J.K."/>
            <person name="Plattner H."/>
            <person name="Poulain J."/>
            <person name="Ruiz F."/>
            <person name="Serrano V."/>
            <person name="Zagulski M."/>
            <person name="Dessen P."/>
            <person name="Betermier M."/>
            <person name="Weissenbach J."/>
            <person name="Scarpelli C."/>
            <person name="Schachter V."/>
            <person name="Sperling L."/>
            <person name="Meyer E."/>
            <person name="Cohen J."/>
            <person name="Wincker P."/>
        </authorList>
    </citation>
    <scope>NUCLEOTIDE SEQUENCE [LARGE SCALE GENOMIC DNA]</scope>
    <source>
        <strain evidence="1 2">Stock d4-2</strain>
    </source>
</reference>
<dbReference type="EMBL" id="CT868300">
    <property type="protein sequence ID" value="CAK78286.1"/>
    <property type="molecule type" value="Genomic_DNA"/>
</dbReference>
<name>A0D5G9_PARTE</name>
<dbReference type="PANTHER" id="PTHR15332">
    <property type="entry name" value="PROPROTEIN CONVERTASE SUBTILISIN_KEXIN TYPE 5-LIKE"/>
    <property type="match status" value="1"/>
</dbReference>
<dbReference type="GeneID" id="5031470"/>
<dbReference type="HOGENOM" id="CLU_410770_0_0_1"/>
<dbReference type="RefSeq" id="XP_001445683.1">
    <property type="nucleotide sequence ID" value="XM_001445646.1"/>
</dbReference>
<evidence type="ECO:0000313" key="2">
    <source>
        <dbReference type="Proteomes" id="UP000000600"/>
    </source>
</evidence>
<organism evidence="1 2">
    <name type="scientific">Paramecium tetraurelia</name>
    <dbReference type="NCBI Taxonomy" id="5888"/>
    <lineage>
        <taxon>Eukaryota</taxon>
        <taxon>Sar</taxon>
        <taxon>Alveolata</taxon>
        <taxon>Ciliophora</taxon>
        <taxon>Intramacronucleata</taxon>
        <taxon>Oligohymenophorea</taxon>
        <taxon>Peniculida</taxon>
        <taxon>Parameciidae</taxon>
        <taxon>Paramecium</taxon>
    </lineage>
</organism>
<protein>
    <submittedName>
        <fullName evidence="1">Uncharacterized protein</fullName>
    </submittedName>
</protein>
<accession>A0D5G9</accession>
<sequence length="669" mass="78532">MQYRFRQRKTINIEYRSQPPTIIPGDKIDFLPGSFGHKNCNDKLLHFFLNELENPTSPFAPIIKYDVPTYPINPCDENIILMEEKLYDGLRSFISLSWDFVVQEQNGNGDLANFVTDLINFQLLDLTIPEKTLPIQSNVTLILVVQNFVLKKTAYQILIQTHAGQFPSIFSKLKRQYYPFESIKLAFTLVKKSCIESSTLSNDNSKYQTKFYEVYRNNSKSKPSNISYTDLVNSNLLEFIIQRYSLSAWTAYTLQLTISDSSIQFYNQQNLTIQIKSAGIFCQFNGTKKLLKYSDFTNIYIQCKDLDIQQNWNEDPNLLIKVSCLDLTSQKECKDSKQNNIQINSTQTTQFFPKATFLPFTIQAWFVIAKKNSLSYSYKIIIISILIMDIQQGLSIIMKIYNLLLKYLFRVDNTFYIIKSQQFSDYQLVTILKPQYYKYSFQLYDYYQQFNKGDKFLLKFLAQYINDIMPNQVDISLSLNQPPICIFQMLEQNIKALESHKMAINYEQSEDKPYLYQMKVFLFTDDFEEFQNKSSDNSLLFYSFQQSNNLVGYFPNAEIIIIFQIIDQRGSITNIQQRLNISQTQIVCTNQTISQLVFREKIAWIFEIMINHQDEQNCVRLKDELLKYVELGLNSKDIYEQLLAHQTINLYKKLIVKQQASNTSKRYLE</sequence>
<dbReference type="PANTHER" id="PTHR15332:SF175">
    <property type="entry name" value="PROPROTEIN CONVERTASE SUBTILISIN_KEXIN TYPE 5-LIKE"/>
    <property type="match status" value="1"/>
</dbReference>
<keyword evidence="2" id="KW-1185">Reference proteome</keyword>
<gene>
    <name evidence="1" type="ORF">GSPATT00039269001</name>
</gene>
<dbReference type="AlphaFoldDB" id="A0D5G9"/>
<proteinExistence type="predicted"/>
<dbReference type="Proteomes" id="UP000000600">
    <property type="component" value="Unassembled WGS sequence"/>
</dbReference>
<evidence type="ECO:0000313" key="1">
    <source>
        <dbReference type="EMBL" id="CAK78286.1"/>
    </source>
</evidence>
<dbReference type="InParanoid" id="A0D5G9"/>
<dbReference type="KEGG" id="ptm:GSPATT00039269001"/>